<evidence type="ECO:0000313" key="4">
    <source>
        <dbReference type="Proteomes" id="UP000677898"/>
    </source>
</evidence>
<evidence type="ECO:0000256" key="1">
    <source>
        <dbReference type="SAM" id="Phobius"/>
    </source>
</evidence>
<sequence>MRRCKTETKLGRRCLNQPLPGSDFCTIHRSDLSAGKAIAVCWGALLGNTIAPGVGGFVLGGITGWLFRTLLERENMAKTRVFVSFDFDNDRVLKDFILGQAKLQDSPFEVIDHSLKEAAPERDWENKARAAIGRADIVVVMVGPKTHEAQGVLREVAMARAAGVKIVQVIGYKDGDYTAVPNAGRLYAWNWENLKNLLG</sequence>
<gene>
    <name evidence="3" type="ORF">GO998_12585</name>
</gene>
<keyword evidence="4" id="KW-1185">Reference proteome</keyword>
<dbReference type="EMBL" id="CP046729">
    <property type="protein sequence ID" value="QUP54520.1"/>
    <property type="molecule type" value="Genomic_DNA"/>
</dbReference>
<reference evidence="3 4" key="1">
    <citation type="journal article" date="2021" name="Phytopathology">
        <title>Complete genome sequence of Ralstonia syzygii subsp. indonesiensis strain LLRS-1, isolated from wilted tobacco in China.</title>
        <authorList>
            <person name="Lu C.H."/>
            <person name="Li J.Y."/>
            <person name="Mi M.G."/>
            <person name="Lin Z.L."/>
            <person name="Jiang N."/>
            <person name="Gai X."/>
            <person name="Ma J.H."/>
            <person name="Lei L.P."/>
            <person name="Xia Z.Y."/>
        </authorList>
    </citation>
    <scope>NUCLEOTIDE SEQUENCE [LARGE SCALE GENOMIC DNA]</scope>
    <source>
        <strain evidence="3 4">LLRS-1</strain>
    </source>
</reference>
<proteinExistence type="predicted"/>
<evidence type="ECO:0000313" key="3">
    <source>
        <dbReference type="EMBL" id="QUP54520.1"/>
    </source>
</evidence>
<feature type="transmembrane region" description="Helical" evidence="1">
    <location>
        <begin position="50"/>
        <end position="71"/>
    </location>
</feature>
<dbReference type="Pfam" id="PF08937">
    <property type="entry name" value="ThsB_TIR"/>
    <property type="match status" value="1"/>
</dbReference>
<feature type="domain" description="Thoeris protein ThsB TIR-like" evidence="2">
    <location>
        <begin position="82"/>
        <end position="169"/>
    </location>
</feature>
<name>A0ABX7ZH16_9RALS</name>
<protein>
    <submittedName>
        <fullName evidence="3">TIR domain-containing protein</fullName>
    </submittedName>
</protein>
<dbReference type="InterPro" id="IPR015032">
    <property type="entry name" value="ThsB__TIR-like_domain"/>
</dbReference>
<evidence type="ECO:0000259" key="2">
    <source>
        <dbReference type="Pfam" id="PF08937"/>
    </source>
</evidence>
<accession>A0ABX7ZH16</accession>
<keyword evidence="1" id="KW-0812">Transmembrane</keyword>
<keyword evidence="1" id="KW-1133">Transmembrane helix</keyword>
<keyword evidence="1" id="KW-0472">Membrane</keyword>
<organism evidence="3 4">
    <name type="scientific">Ralstonia syzygii</name>
    <dbReference type="NCBI Taxonomy" id="28097"/>
    <lineage>
        <taxon>Bacteria</taxon>
        <taxon>Pseudomonadati</taxon>
        <taxon>Pseudomonadota</taxon>
        <taxon>Betaproteobacteria</taxon>
        <taxon>Burkholderiales</taxon>
        <taxon>Burkholderiaceae</taxon>
        <taxon>Ralstonia</taxon>
        <taxon>Ralstonia solanacearum species complex</taxon>
    </lineage>
</organism>
<dbReference type="Proteomes" id="UP000677898">
    <property type="component" value="Chromosome"/>
</dbReference>